<reference evidence="2 3" key="1">
    <citation type="submission" date="2019-10" db="EMBL/GenBank/DDBJ databases">
        <title>Assembly and Annotation for the nematode Trichostrongylus colubriformis.</title>
        <authorList>
            <person name="Martin J."/>
        </authorList>
    </citation>
    <scope>NUCLEOTIDE SEQUENCE [LARGE SCALE GENOMIC DNA]</scope>
    <source>
        <strain evidence="2">G859</strain>
        <tissue evidence="2">Whole worm</tissue>
    </source>
</reference>
<accession>A0AAN8F1U4</accession>
<comment type="caution">
    <text evidence="2">The sequence shown here is derived from an EMBL/GenBank/DDBJ whole genome shotgun (WGS) entry which is preliminary data.</text>
</comment>
<dbReference type="EMBL" id="WIXE01017501">
    <property type="protein sequence ID" value="KAK5971681.1"/>
    <property type="molecule type" value="Genomic_DNA"/>
</dbReference>
<keyword evidence="1" id="KW-0732">Signal</keyword>
<sequence length="80" mass="8901">MIAPRVLLLLSLTFVSIQAIFDKTKCNCCKVVVEDVKNLLPSYTGSLRERVEEAVKVGSMCVCASRLPYYVTFFFSSSSP</sequence>
<feature type="chain" id="PRO_5043052874" description="Saposin B-type domain-containing protein" evidence="1">
    <location>
        <begin position="20"/>
        <end position="80"/>
    </location>
</feature>
<organism evidence="2 3">
    <name type="scientific">Trichostrongylus colubriformis</name>
    <name type="common">Black scour worm</name>
    <dbReference type="NCBI Taxonomy" id="6319"/>
    <lineage>
        <taxon>Eukaryota</taxon>
        <taxon>Metazoa</taxon>
        <taxon>Ecdysozoa</taxon>
        <taxon>Nematoda</taxon>
        <taxon>Chromadorea</taxon>
        <taxon>Rhabditida</taxon>
        <taxon>Rhabditina</taxon>
        <taxon>Rhabditomorpha</taxon>
        <taxon>Strongyloidea</taxon>
        <taxon>Trichostrongylidae</taxon>
        <taxon>Trichostrongylus</taxon>
    </lineage>
</organism>
<dbReference type="Proteomes" id="UP001331761">
    <property type="component" value="Unassembled WGS sequence"/>
</dbReference>
<keyword evidence="3" id="KW-1185">Reference proteome</keyword>
<gene>
    <name evidence="2" type="ORF">GCK32_021213</name>
</gene>
<name>A0AAN8F1U4_TRICO</name>
<evidence type="ECO:0000313" key="2">
    <source>
        <dbReference type="EMBL" id="KAK5971681.1"/>
    </source>
</evidence>
<proteinExistence type="predicted"/>
<protein>
    <recommendedName>
        <fullName evidence="4">Saposin B-type domain-containing protein</fullName>
    </recommendedName>
</protein>
<evidence type="ECO:0000313" key="3">
    <source>
        <dbReference type="Proteomes" id="UP001331761"/>
    </source>
</evidence>
<evidence type="ECO:0008006" key="4">
    <source>
        <dbReference type="Google" id="ProtNLM"/>
    </source>
</evidence>
<dbReference type="AlphaFoldDB" id="A0AAN8F1U4"/>
<feature type="signal peptide" evidence="1">
    <location>
        <begin position="1"/>
        <end position="19"/>
    </location>
</feature>
<evidence type="ECO:0000256" key="1">
    <source>
        <dbReference type="SAM" id="SignalP"/>
    </source>
</evidence>